<dbReference type="InterPro" id="IPR017853">
    <property type="entry name" value="GH"/>
</dbReference>
<dbReference type="SUPFAM" id="SSF51445">
    <property type="entry name" value="(Trans)glycosidases"/>
    <property type="match status" value="1"/>
</dbReference>
<name>A0ABW8JLL8_9GAMM</name>
<comment type="caution">
    <text evidence="1">The sequence shown here is derived from an EMBL/GenBank/DDBJ whole genome shotgun (WGS) entry which is preliminary data.</text>
</comment>
<dbReference type="EMBL" id="JADIKJ010000022">
    <property type="protein sequence ID" value="MFK2902007.1"/>
    <property type="molecule type" value="Genomic_DNA"/>
</dbReference>
<protein>
    <submittedName>
        <fullName evidence="1">1,4-beta-xylanase</fullName>
    </submittedName>
</protein>
<organism evidence="1 2">
    <name type="scientific">Dyella jejuensis</name>
    <dbReference type="NCBI Taxonomy" id="1432009"/>
    <lineage>
        <taxon>Bacteria</taxon>
        <taxon>Pseudomonadati</taxon>
        <taxon>Pseudomonadota</taxon>
        <taxon>Gammaproteobacteria</taxon>
        <taxon>Lysobacterales</taxon>
        <taxon>Rhodanobacteraceae</taxon>
        <taxon>Dyella</taxon>
    </lineage>
</organism>
<proteinExistence type="predicted"/>
<reference evidence="1 2" key="1">
    <citation type="submission" date="2020-10" db="EMBL/GenBank/DDBJ databases">
        <title>Phylogeny of dyella-like bacteria.</title>
        <authorList>
            <person name="Fu J."/>
        </authorList>
    </citation>
    <scope>NUCLEOTIDE SEQUENCE [LARGE SCALE GENOMIC DNA]</scope>
    <source>
        <strain evidence="1 2">JP1</strain>
    </source>
</reference>
<sequence>MAMGAAVSHAADSQPWSAAKAKAWYAQQPWPVGSNYIPSDAINELEMWQAATFDPARIDQELGWAQGLGMTTMRVFLHDMLWDQDKQGFKQRIDQFLAIAARHHIKPIFVLFDSCWDPDPALGPQHPPIPGVHNSGWVQAPGTRILDDPSRYPQLEAYVKDIVGSFAHDDRVLAWDVWNEPDNEGGGNYAAEEPKDKFQRVAQLLPQVFAWARSQHPVQPLTSGLWHDADWSKLSALNAVERTQLTQSDIISFHDYDFPEEFLRRVNQLRTYGRPLICTEYMARSAGSTVDGVLPLGKKLDVGMVNWGFVSGKTQTIFPWDSWQRPYTLQPPVIWFHDLLQADGKPYRQREADIFRALSGAPKGVVPDSAVTFPVAAAAVQ</sequence>
<gene>
    <name evidence="1" type="ORF">ISP15_16840</name>
</gene>
<accession>A0ABW8JLL8</accession>
<evidence type="ECO:0000313" key="1">
    <source>
        <dbReference type="EMBL" id="MFK2902007.1"/>
    </source>
</evidence>
<evidence type="ECO:0000313" key="2">
    <source>
        <dbReference type="Proteomes" id="UP001620461"/>
    </source>
</evidence>
<dbReference type="Gene3D" id="3.20.20.80">
    <property type="entry name" value="Glycosidases"/>
    <property type="match status" value="1"/>
</dbReference>
<keyword evidence="2" id="KW-1185">Reference proteome</keyword>
<dbReference type="Proteomes" id="UP001620461">
    <property type="component" value="Unassembled WGS sequence"/>
</dbReference>